<evidence type="ECO:0000313" key="4">
    <source>
        <dbReference type="EMBL" id="SHF15874.1"/>
    </source>
</evidence>
<gene>
    <name evidence="4" type="ORF">SAMN02746064_02019</name>
</gene>
<dbReference type="Gene3D" id="3.30.70.270">
    <property type="match status" value="1"/>
</dbReference>
<feature type="non-terminal residue" evidence="4">
    <location>
        <position position="511"/>
    </location>
</feature>
<keyword evidence="1" id="KW-0812">Transmembrane</keyword>
<sequence length="511" mass="58914">MMRSLIKRANEKTRLVHLKILLIILLVVTAVYFVYFTGGTKKVYVHLLYVPIILSSLFWGSFGGLTVGMVSGLLVGPLMPLDVSSGIMQDPVNWISRMLAFSLIGFFTGHMLDWINQLNREAQDRNLSSPFYDLPNTTKLIFDIESSIDSEEHFKIISIKLTNLDGIEKYVDSELVFDLVKNLAKQLEHSCGRKAVYSYGKDELILLVFDDCVEDYEEKINRVLKHYSTFPISLAGYDIRVSLKVGIYEYRGEDISPTEIYNKARIAHEQGEHRESGVYYYDVSLENKRREMHDITGALLESIRKDELFLMYQPKIDIVNNKISGVEALVRWNRNGNNFIGPDMFIPIAEEIGFIKEISKFVFENATTQMEMWKNRGIDIKCAINASAKELIDKDFINWGQETITSKNVDRSDIEIEITERAIAYNDKKMIKTMNYLKERGYQISIDDFGTGYNSLMSLGEIPFDILKIDKYFIDRIDRIQIRELVKLFIEYSHTFGKIVIAEGVETEKQL</sequence>
<feature type="domain" description="EAL" evidence="2">
    <location>
        <begin position="292"/>
        <end position="511"/>
    </location>
</feature>
<accession>A0A1M4ZCV4</accession>
<dbReference type="PROSITE" id="PS50887">
    <property type="entry name" value="GGDEF"/>
    <property type="match status" value="1"/>
</dbReference>
<dbReference type="PROSITE" id="PS50883">
    <property type="entry name" value="EAL"/>
    <property type="match status" value="1"/>
</dbReference>
<feature type="transmembrane region" description="Helical" evidence="1">
    <location>
        <begin position="94"/>
        <end position="115"/>
    </location>
</feature>
<dbReference type="Pfam" id="PF00563">
    <property type="entry name" value="EAL"/>
    <property type="match status" value="1"/>
</dbReference>
<keyword evidence="1" id="KW-0472">Membrane</keyword>
<organism evidence="4 5">
    <name type="scientific">Alkalibacter saccharofermentans DSM 14828</name>
    <dbReference type="NCBI Taxonomy" id="1120975"/>
    <lineage>
        <taxon>Bacteria</taxon>
        <taxon>Bacillati</taxon>
        <taxon>Bacillota</taxon>
        <taxon>Clostridia</taxon>
        <taxon>Eubacteriales</taxon>
        <taxon>Eubacteriaceae</taxon>
        <taxon>Alkalibacter</taxon>
    </lineage>
</organism>
<feature type="transmembrane region" description="Helical" evidence="1">
    <location>
        <begin position="47"/>
        <end position="74"/>
    </location>
</feature>
<evidence type="ECO:0000256" key="1">
    <source>
        <dbReference type="SAM" id="Phobius"/>
    </source>
</evidence>
<dbReference type="SUPFAM" id="SSF55073">
    <property type="entry name" value="Nucleotide cyclase"/>
    <property type="match status" value="1"/>
</dbReference>
<dbReference type="RefSeq" id="WP_073271609.1">
    <property type="nucleotide sequence ID" value="NZ_FQTU01000016.1"/>
</dbReference>
<dbReference type="SUPFAM" id="SSF141868">
    <property type="entry name" value="EAL domain-like"/>
    <property type="match status" value="1"/>
</dbReference>
<proteinExistence type="predicted"/>
<evidence type="ECO:0000259" key="2">
    <source>
        <dbReference type="PROSITE" id="PS50883"/>
    </source>
</evidence>
<dbReference type="Proteomes" id="UP000184251">
    <property type="component" value="Unassembled WGS sequence"/>
</dbReference>
<dbReference type="PANTHER" id="PTHR33121:SF79">
    <property type="entry name" value="CYCLIC DI-GMP PHOSPHODIESTERASE PDED-RELATED"/>
    <property type="match status" value="1"/>
</dbReference>
<dbReference type="CDD" id="cd01948">
    <property type="entry name" value="EAL"/>
    <property type="match status" value="1"/>
</dbReference>
<dbReference type="InterPro" id="IPR000160">
    <property type="entry name" value="GGDEF_dom"/>
</dbReference>
<name>A0A1M4ZCV4_9FIRM</name>
<feature type="transmembrane region" description="Helical" evidence="1">
    <location>
        <begin position="15"/>
        <end position="35"/>
    </location>
</feature>
<protein>
    <submittedName>
        <fullName evidence="4">EAL domain, c-di-GMP-specific phosphodiesterase class I (Or its enzymatically inactive variant)</fullName>
    </submittedName>
</protein>
<dbReference type="InterPro" id="IPR001633">
    <property type="entry name" value="EAL_dom"/>
</dbReference>
<dbReference type="InterPro" id="IPR050706">
    <property type="entry name" value="Cyclic-di-GMP_PDE-like"/>
</dbReference>
<dbReference type="InterPro" id="IPR035919">
    <property type="entry name" value="EAL_sf"/>
</dbReference>
<dbReference type="PANTHER" id="PTHR33121">
    <property type="entry name" value="CYCLIC DI-GMP PHOSPHODIESTERASE PDEF"/>
    <property type="match status" value="1"/>
</dbReference>
<dbReference type="EMBL" id="FQTU01000016">
    <property type="protein sequence ID" value="SHF15874.1"/>
    <property type="molecule type" value="Genomic_DNA"/>
</dbReference>
<evidence type="ECO:0000313" key="5">
    <source>
        <dbReference type="Proteomes" id="UP000184251"/>
    </source>
</evidence>
<dbReference type="InterPro" id="IPR043128">
    <property type="entry name" value="Rev_trsase/Diguanyl_cyclase"/>
</dbReference>
<dbReference type="Gene3D" id="3.20.20.450">
    <property type="entry name" value="EAL domain"/>
    <property type="match status" value="1"/>
</dbReference>
<dbReference type="AlphaFoldDB" id="A0A1M4ZCV4"/>
<feature type="domain" description="GGDEF" evidence="3">
    <location>
        <begin position="155"/>
        <end position="283"/>
    </location>
</feature>
<dbReference type="InterPro" id="IPR029787">
    <property type="entry name" value="Nucleotide_cyclase"/>
</dbReference>
<dbReference type="STRING" id="1120975.SAMN02746064_02019"/>
<keyword evidence="5" id="KW-1185">Reference proteome</keyword>
<dbReference type="GO" id="GO:0071111">
    <property type="term" value="F:cyclic-guanylate-specific phosphodiesterase activity"/>
    <property type="evidence" value="ECO:0007669"/>
    <property type="project" value="InterPro"/>
</dbReference>
<keyword evidence="1" id="KW-1133">Transmembrane helix</keyword>
<evidence type="ECO:0000259" key="3">
    <source>
        <dbReference type="PROSITE" id="PS50887"/>
    </source>
</evidence>
<reference evidence="4 5" key="1">
    <citation type="submission" date="2016-11" db="EMBL/GenBank/DDBJ databases">
        <authorList>
            <person name="Jaros S."/>
            <person name="Januszkiewicz K."/>
            <person name="Wedrychowicz H."/>
        </authorList>
    </citation>
    <scope>NUCLEOTIDE SEQUENCE [LARGE SCALE GENOMIC DNA]</scope>
    <source>
        <strain evidence="4 5">DSM 14828</strain>
    </source>
</reference>
<dbReference type="OrthoDB" id="9805474at2"/>
<dbReference type="SMART" id="SM00052">
    <property type="entry name" value="EAL"/>
    <property type="match status" value="1"/>
</dbReference>